<dbReference type="InterPro" id="IPR050313">
    <property type="entry name" value="Carb_Metab_HTH_regulators"/>
</dbReference>
<evidence type="ECO:0000259" key="4">
    <source>
        <dbReference type="PROSITE" id="PS51000"/>
    </source>
</evidence>
<evidence type="ECO:0000313" key="5">
    <source>
        <dbReference type="EMBL" id="GGE69399.1"/>
    </source>
</evidence>
<keyword evidence="1" id="KW-0805">Transcription regulation</keyword>
<dbReference type="Pfam" id="PF00455">
    <property type="entry name" value="DeoRC"/>
    <property type="match status" value="1"/>
</dbReference>
<comment type="caution">
    <text evidence="5">The sequence shown here is derived from an EMBL/GenBank/DDBJ whole genome shotgun (WGS) entry which is preliminary data.</text>
</comment>
<evidence type="ECO:0000313" key="6">
    <source>
        <dbReference type="Proteomes" id="UP000605259"/>
    </source>
</evidence>
<dbReference type="InterPro" id="IPR036390">
    <property type="entry name" value="WH_DNA-bd_sf"/>
</dbReference>
<dbReference type="Pfam" id="PF08220">
    <property type="entry name" value="HTH_DeoR"/>
    <property type="match status" value="1"/>
</dbReference>
<dbReference type="InterPro" id="IPR014036">
    <property type="entry name" value="DeoR-like_C"/>
</dbReference>
<accession>A0A917EP20</accession>
<evidence type="ECO:0000256" key="1">
    <source>
        <dbReference type="ARBA" id="ARBA00023015"/>
    </source>
</evidence>
<dbReference type="AlphaFoldDB" id="A0A917EP20"/>
<evidence type="ECO:0000256" key="2">
    <source>
        <dbReference type="ARBA" id="ARBA00023125"/>
    </source>
</evidence>
<dbReference type="Gene3D" id="3.40.50.1360">
    <property type="match status" value="1"/>
</dbReference>
<dbReference type="InterPro" id="IPR018356">
    <property type="entry name" value="Tscrpt_reg_HTH_DeoR_CS"/>
</dbReference>
<sequence length="251" mass="27788">MLTPERHELILNMIRRQGIVKLQDLVRVTETSESTIRRDLSLLENNNLLKRVHGGASLLQSKGIEPTMHEKSGKNLVEKQQVAAFAAALVNEGDCIFLDAGSTTYEMIPYLAKKNVTVVTNGLMHIELLADHDITAYLLGGKIKGLTKALVGSQALESMMNYRFDKCFLGANGIHCELGYTTPDPEEALVKKSALKLSGQKYILADHSKFSEVSFSKFASIDEATIITNEMDDEILSLYENKTLTIKVGKK</sequence>
<dbReference type="EMBL" id="BMFK01000001">
    <property type="protein sequence ID" value="GGE69399.1"/>
    <property type="molecule type" value="Genomic_DNA"/>
</dbReference>
<dbReference type="PRINTS" id="PR00037">
    <property type="entry name" value="HTHLACR"/>
</dbReference>
<organism evidence="5 6">
    <name type="scientific">Priestia taiwanensis</name>
    <dbReference type="NCBI Taxonomy" id="1347902"/>
    <lineage>
        <taxon>Bacteria</taxon>
        <taxon>Bacillati</taxon>
        <taxon>Bacillota</taxon>
        <taxon>Bacilli</taxon>
        <taxon>Bacillales</taxon>
        <taxon>Bacillaceae</taxon>
        <taxon>Priestia</taxon>
    </lineage>
</organism>
<proteinExistence type="predicted"/>
<dbReference type="PANTHER" id="PTHR30363:SF56">
    <property type="entry name" value="TRANSCRIPTIONAL REGULATOR, DEOR FAMILY"/>
    <property type="match status" value="1"/>
</dbReference>
<keyword evidence="2" id="KW-0238">DNA-binding</keyword>
<protein>
    <submittedName>
        <fullName evidence="5">DeoR family transcriptional regulator</fullName>
    </submittedName>
</protein>
<dbReference type="PROSITE" id="PS51000">
    <property type="entry name" value="HTH_DEOR_2"/>
    <property type="match status" value="1"/>
</dbReference>
<dbReference type="SUPFAM" id="SSF100950">
    <property type="entry name" value="NagB/RpiA/CoA transferase-like"/>
    <property type="match status" value="1"/>
</dbReference>
<dbReference type="InterPro" id="IPR001034">
    <property type="entry name" value="DeoR_HTH"/>
</dbReference>
<dbReference type="GO" id="GO:0003677">
    <property type="term" value="F:DNA binding"/>
    <property type="evidence" value="ECO:0007669"/>
    <property type="project" value="UniProtKB-KW"/>
</dbReference>
<dbReference type="SMART" id="SM00420">
    <property type="entry name" value="HTH_DEOR"/>
    <property type="match status" value="1"/>
</dbReference>
<reference evidence="5" key="2">
    <citation type="submission" date="2020-09" db="EMBL/GenBank/DDBJ databases">
        <authorList>
            <person name="Sun Q."/>
            <person name="Zhou Y."/>
        </authorList>
    </citation>
    <scope>NUCLEOTIDE SEQUENCE</scope>
    <source>
        <strain evidence="5">CGMCC 1.12698</strain>
    </source>
</reference>
<dbReference type="PANTHER" id="PTHR30363">
    <property type="entry name" value="HTH-TYPE TRANSCRIPTIONAL REGULATOR SRLR-RELATED"/>
    <property type="match status" value="1"/>
</dbReference>
<feature type="domain" description="HTH deoR-type" evidence="4">
    <location>
        <begin position="3"/>
        <end position="58"/>
    </location>
</feature>
<dbReference type="RefSeq" id="WP_188388154.1">
    <property type="nucleotide sequence ID" value="NZ_BMFK01000001.1"/>
</dbReference>
<dbReference type="GO" id="GO:0003700">
    <property type="term" value="F:DNA-binding transcription factor activity"/>
    <property type="evidence" value="ECO:0007669"/>
    <property type="project" value="InterPro"/>
</dbReference>
<dbReference type="InterPro" id="IPR037171">
    <property type="entry name" value="NagB/RpiA_transferase-like"/>
</dbReference>
<name>A0A917EP20_9BACI</name>
<dbReference type="SMART" id="SM01134">
    <property type="entry name" value="DeoRC"/>
    <property type="match status" value="1"/>
</dbReference>
<gene>
    <name evidence="5" type="primary">fruR</name>
    <name evidence="5" type="ORF">GCM10007140_19310</name>
</gene>
<evidence type="ECO:0000256" key="3">
    <source>
        <dbReference type="ARBA" id="ARBA00023163"/>
    </source>
</evidence>
<reference evidence="5" key="1">
    <citation type="journal article" date="2014" name="Int. J. Syst. Evol. Microbiol.">
        <title>Complete genome sequence of Corynebacterium casei LMG S-19264T (=DSM 44701T), isolated from a smear-ripened cheese.</title>
        <authorList>
            <consortium name="US DOE Joint Genome Institute (JGI-PGF)"/>
            <person name="Walter F."/>
            <person name="Albersmeier A."/>
            <person name="Kalinowski J."/>
            <person name="Ruckert C."/>
        </authorList>
    </citation>
    <scope>NUCLEOTIDE SEQUENCE</scope>
    <source>
        <strain evidence="5">CGMCC 1.12698</strain>
    </source>
</reference>
<keyword evidence="3" id="KW-0804">Transcription</keyword>
<dbReference type="SUPFAM" id="SSF46785">
    <property type="entry name" value="Winged helix' DNA-binding domain"/>
    <property type="match status" value="1"/>
</dbReference>
<dbReference type="PROSITE" id="PS00894">
    <property type="entry name" value="HTH_DEOR_1"/>
    <property type="match status" value="1"/>
</dbReference>
<keyword evidence="6" id="KW-1185">Reference proteome</keyword>
<dbReference type="Proteomes" id="UP000605259">
    <property type="component" value="Unassembled WGS sequence"/>
</dbReference>